<proteinExistence type="predicted"/>
<dbReference type="InterPro" id="IPR032675">
    <property type="entry name" value="LRR_dom_sf"/>
</dbReference>
<gene>
    <name evidence="1" type="ORF">F2Q68_00024897</name>
    <name evidence="2" type="ORF">F2Q70_00025501</name>
</gene>
<protein>
    <submittedName>
        <fullName evidence="2">Uncharacterized protein</fullName>
    </submittedName>
</protein>
<sequence length="90" mass="10376">MIPPQNPCTFDAVTCRDDNVSWTDLCSKPLKVGSRAVATSLLSLARLEYLFLSESDPHKPRHFWFQVPCFFHQLGFAEELYFVSFIDVFT</sequence>
<dbReference type="Proteomes" id="UP000712281">
    <property type="component" value="Unassembled WGS sequence"/>
</dbReference>
<dbReference type="Gene3D" id="3.80.10.10">
    <property type="entry name" value="Ribonuclease Inhibitor"/>
    <property type="match status" value="1"/>
</dbReference>
<name>A0A8S9L8E3_BRACR</name>
<evidence type="ECO:0000313" key="2">
    <source>
        <dbReference type="EMBL" id="KAF2604450.1"/>
    </source>
</evidence>
<accession>A0A8S9L8E3</accession>
<comment type="caution">
    <text evidence="2">The sequence shown here is derived from an EMBL/GenBank/DDBJ whole genome shotgun (WGS) entry which is preliminary data.</text>
</comment>
<dbReference type="AlphaFoldDB" id="A0A8S9L8E3"/>
<reference evidence="2" key="1">
    <citation type="submission" date="2019-12" db="EMBL/GenBank/DDBJ databases">
        <title>Genome sequencing and annotation of Brassica cretica.</title>
        <authorList>
            <person name="Studholme D.J."/>
            <person name="Sarris P.F."/>
        </authorList>
    </citation>
    <scope>NUCLEOTIDE SEQUENCE</scope>
    <source>
        <strain evidence="1">PFS-001/15</strain>
        <strain evidence="2">PFS-102/07</strain>
        <tissue evidence="2">Leaf</tissue>
    </source>
</reference>
<dbReference type="EMBL" id="QGKW02001911">
    <property type="protein sequence ID" value="KAF2567382.1"/>
    <property type="molecule type" value="Genomic_DNA"/>
</dbReference>
<evidence type="ECO:0000313" key="1">
    <source>
        <dbReference type="EMBL" id="KAF2567382.1"/>
    </source>
</evidence>
<organism evidence="2">
    <name type="scientific">Brassica cretica</name>
    <name type="common">Mustard</name>
    <dbReference type="NCBI Taxonomy" id="69181"/>
    <lineage>
        <taxon>Eukaryota</taxon>
        <taxon>Viridiplantae</taxon>
        <taxon>Streptophyta</taxon>
        <taxon>Embryophyta</taxon>
        <taxon>Tracheophyta</taxon>
        <taxon>Spermatophyta</taxon>
        <taxon>Magnoliopsida</taxon>
        <taxon>eudicotyledons</taxon>
        <taxon>Gunneridae</taxon>
        <taxon>Pentapetalae</taxon>
        <taxon>rosids</taxon>
        <taxon>malvids</taxon>
        <taxon>Brassicales</taxon>
        <taxon>Brassicaceae</taxon>
        <taxon>Brassiceae</taxon>
        <taxon>Brassica</taxon>
    </lineage>
</organism>
<dbReference type="EMBL" id="QGKY02000094">
    <property type="protein sequence ID" value="KAF2604450.1"/>
    <property type="molecule type" value="Genomic_DNA"/>
</dbReference>
<dbReference type="OrthoDB" id="10512681at2759"/>